<dbReference type="NCBIfam" id="TIGR01469">
    <property type="entry name" value="cobA_cysG_Cterm"/>
    <property type="match status" value="1"/>
</dbReference>
<evidence type="ECO:0000256" key="6">
    <source>
        <dbReference type="ARBA" id="ARBA00022691"/>
    </source>
</evidence>
<evidence type="ECO:0000313" key="13">
    <source>
        <dbReference type="Proteomes" id="UP000005801"/>
    </source>
</evidence>
<evidence type="ECO:0000256" key="3">
    <source>
        <dbReference type="ARBA" id="ARBA00022573"/>
    </source>
</evidence>
<keyword evidence="13" id="KW-1185">Reference proteome</keyword>
<dbReference type="InterPro" id="IPR014776">
    <property type="entry name" value="4pyrrole_Mease_sub2"/>
</dbReference>
<dbReference type="Gene3D" id="3.30.950.10">
    <property type="entry name" value="Methyltransferase, Cobalt-precorrin-4 Transmethylase, Domain 2"/>
    <property type="match status" value="1"/>
</dbReference>
<evidence type="ECO:0000259" key="11">
    <source>
        <dbReference type="Pfam" id="PF02602"/>
    </source>
</evidence>
<dbReference type="Gene3D" id="3.40.1010.10">
    <property type="entry name" value="Cobalt-precorrin-4 Transmethylase, Domain 1"/>
    <property type="match status" value="1"/>
</dbReference>
<keyword evidence="4 12" id="KW-0489">Methyltransferase</keyword>
<dbReference type="EMBL" id="ABCS01000128">
    <property type="protein sequence ID" value="EDM74485.1"/>
    <property type="molecule type" value="Genomic_DNA"/>
</dbReference>
<dbReference type="GO" id="GO:0032259">
    <property type="term" value="P:methylation"/>
    <property type="evidence" value="ECO:0007669"/>
    <property type="project" value="UniProtKB-KW"/>
</dbReference>
<evidence type="ECO:0000256" key="4">
    <source>
        <dbReference type="ARBA" id="ARBA00022603"/>
    </source>
</evidence>
<dbReference type="InterPro" id="IPR035996">
    <property type="entry name" value="4pyrrol_Methylase_sf"/>
</dbReference>
<dbReference type="STRING" id="391625.PPSIR1_03138"/>
<evidence type="ECO:0000256" key="9">
    <source>
        <dbReference type="ARBA" id="ARBA00060548"/>
    </source>
</evidence>
<dbReference type="Proteomes" id="UP000005801">
    <property type="component" value="Unassembled WGS sequence"/>
</dbReference>
<dbReference type="SUPFAM" id="SSF69618">
    <property type="entry name" value="HemD-like"/>
    <property type="match status" value="1"/>
</dbReference>
<reference evidence="12 13" key="1">
    <citation type="submission" date="2007-06" db="EMBL/GenBank/DDBJ databases">
        <authorList>
            <person name="Shimkets L."/>
            <person name="Ferriera S."/>
            <person name="Johnson J."/>
            <person name="Kravitz S."/>
            <person name="Beeson K."/>
            <person name="Sutton G."/>
            <person name="Rogers Y.-H."/>
            <person name="Friedman R."/>
            <person name="Frazier M."/>
            <person name="Venter J.C."/>
        </authorList>
    </citation>
    <scope>NUCLEOTIDE SEQUENCE [LARGE SCALE GENOMIC DNA]</scope>
    <source>
        <strain evidence="12 13">SIR-1</strain>
    </source>
</reference>
<dbReference type="InterPro" id="IPR000878">
    <property type="entry name" value="4pyrrol_Mease"/>
</dbReference>
<dbReference type="EC" id="2.1.1.107" evidence="2"/>
<comment type="caution">
    <text evidence="12">The sequence shown here is derived from an EMBL/GenBank/DDBJ whole genome shotgun (WGS) entry which is preliminary data.</text>
</comment>
<evidence type="ECO:0000256" key="5">
    <source>
        <dbReference type="ARBA" id="ARBA00022679"/>
    </source>
</evidence>
<dbReference type="Pfam" id="PF02602">
    <property type="entry name" value="HEM4"/>
    <property type="match status" value="1"/>
</dbReference>
<dbReference type="FunFam" id="3.40.1010.10:FF:000001">
    <property type="entry name" value="Siroheme synthase"/>
    <property type="match status" value="1"/>
</dbReference>
<accession>A6GI22</accession>
<dbReference type="SUPFAM" id="SSF53790">
    <property type="entry name" value="Tetrapyrrole methylase"/>
    <property type="match status" value="1"/>
</dbReference>
<keyword evidence="6" id="KW-0949">S-adenosyl-L-methionine</keyword>
<evidence type="ECO:0000259" key="10">
    <source>
        <dbReference type="Pfam" id="PF00590"/>
    </source>
</evidence>
<dbReference type="CDD" id="cd06578">
    <property type="entry name" value="HemD"/>
    <property type="match status" value="1"/>
</dbReference>
<dbReference type="PANTHER" id="PTHR45790">
    <property type="entry name" value="SIROHEME SYNTHASE-RELATED"/>
    <property type="match status" value="1"/>
</dbReference>
<evidence type="ECO:0000256" key="2">
    <source>
        <dbReference type="ARBA" id="ARBA00012162"/>
    </source>
</evidence>
<dbReference type="Pfam" id="PF00590">
    <property type="entry name" value="TP_methylase"/>
    <property type="match status" value="1"/>
</dbReference>
<evidence type="ECO:0000256" key="1">
    <source>
        <dbReference type="ARBA" id="ARBA00005879"/>
    </source>
</evidence>
<dbReference type="GO" id="GO:0004852">
    <property type="term" value="F:uroporphyrinogen-III synthase activity"/>
    <property type="evidence" value="ECO:0007669"/>
    <property type="project" value="InterPro"/>
</dbReference>
<dbReference type="Gene3D" id="3.40.50.10090">
    <property type="match status" value="2"/>
</dbReference>
<dbReference type="GO" id="GO:0004851">
    <property type="term" value="F:uroporphyrin-III C-methyltransferase activity"/>
    <property type="evidence" value="ECO:0007669"/>
    <property type="project" value="UniProtKB-EC"/>
</dbReference>
<name>A6GI22_9BACT</name>
<dbReference type="InterPro" id="IPR014777">
    <property type="entry name" value="4pyrrole_Mease_sub1"/>
</dbReference>
<dbReference type="GO" id="GO:0019354">
    <property type="term" value="P:siroheme biosynthetic process"/>
    <property type="evidence" value="ECO:0007669"/>
    <property type="project" value="UniProtKB-UniPathway"/>
</dbReference>
<evidence type="ECO:0000313" key="12">
    <source>
        <dbReference type="EMBL" id="EDM74485.1"/>
    </source>
</evidence>
<comment type="similarity">
    <text evidence="1">Belongs to the precorrin methyltransferase family.</text>
</comment>
<dbReference type="GO" id="GO:0009236">
    <property type="term" value="P:cobalamin biosynthetic process"/>
    <property type="evidence" value="ECO:0007669"/>
    <property type="project" value="UniProtKB-KW"/>
</dbReference>
<dbReference type="eggNOG" id="COG0007">
    <property type="taxonomic scope" value="Bacteria"/>
</dbReference>
<gene>
    <name evidence="12" type="ORF">PPSIR1_03138</name>
</gene>
<dbReference type="InterPro" id="IPR003754">
    <property type="entry name" value="4pyrrol_synth_uPrphyn_synth"/>
</dbReference>
<dbReference type="UniPathway" id="UPA00262">
    <property type="reaction ID" value="UER00211"/>
</dbReference>
<dbReference type="AlphaFoldDB" id="A6GI22"/>
<comment type="pathway">
    <text evidence="9">Cofactor biosynthesis; adenosylcobalamin biosynthesis; precorrin-2 from uroporphyrinogen III: step 1/1.</text>
</comment>
<dbReference type="PANTHER" id="PTHR45790:SF3">
    <property type="entry name" value="S-ADENOSYL-L-METHIONINE-DEPENDENT UROPORPHYRINOGEN III METHYLTRANSFERASE, CHLOROPLASTIC"/>
    <property type="match status" value="1"/>
</dbReference>
<dbReference type="FunFam" id="3.30.950.10:FF:000001">
    <property type="entry name" value="Siroheme synthase"/>
    <property type="match status" value="1"/>
</dbReference>
<feature type="domain" description="Tetrapyrrole methylase" evidence="10">
    <location>
        <begin position="2"/>
        <end position="210"/>
    </location>
</feature>
<feature type="domain" description="Tetrapyrrole biosynthesis uroporphyrinogen III synthase" evidence="11">
    <location>
        <begin position="265"/>
        <end position="503"/>
    </location>
</feature>
<protein>
    <recommendedName>
        <fullName evidence="2">uroporphyrinogen-III C-methyltransferase</fullName>
        <ecNumber evidence="2">2.1.1.107</ecNumber>
    </recommendedName>
</protein>
<keyword evidence="7" id="KW-0627">Porphyrin biosynthesis</keyword>
<dbReference type="InterPro" id="IPR036108">
    <property type="entry name" value="4pyrrol_syn_uPrphyn_synt_sf"/>
</dbReference>
<keyword evidence="3" id="KW-0169">Cobalamin biosynthesis</keyword>
<proteinExistence type="inferred from homology"/>
<keyword evidence="5 12" id="KW-0808">Transferase</keyword>
<dbReference type="CDD" id="cd11642">
    <property type="entry name" value="SUMT"/>
    <property type="match status" value="1"/>
</dbReference>
<comment type="pathway">
    <text evidence="8">Porphyrin-containing compound metabolism; siroheme biosynthesis; precorrin-2 from uroporphyrinogen III: step 1/1.</text>
</comment>
<organism evidence="12 13">
    <name type="scientific">Plesiocystis pacifica SIR-1</name>
    <dbReference type="NCBI Taxonomy" id="391625"/>
    <lineage>
        <taxon>Bacteria</taxon>
        <taxon>Pseudomonadati</taxon>
        <taxon>Myxococcota</taxon>
        <taxon>Polyangia</taxon>
        <taxon>Nannocystales</taxon>
        <taxon>Nannocystaceae</taxon>
        <taxon>Plesiocystis</taxon>
    </lineage>
</organism>
<dbReference type="NCBIfam" id="NF004790">
    <property type="entry name" value="PRK06136.1"/>
    <property type="match status" value="1"/>
</dbReference>
<evidence type="ECO:0000256" key="7">
    <source>
        <dbReference type="ARBA" id="ARBA00023244"/>
    </source>
</evidence>
<dbReference type="InterPro" id="IPR050161">
    <property type="entry name" value="Siro_Cobalamin_biosynth"/>
</dbReference>
<dbReference type="InterPro" id="IPR006366">
    <property type="entry name" value="CobA/CysG_C"/>
</dbReference>
<sequence>MGAGPWDPELLTLAGRDRLARADVVIADYLANPALLMHCRPDTLILQRVRGKHSGPRLAQDEVNRLLVEHAQAGKRVVRLKGGDPMMFGRGAEEAKVLRAAGVDYEFVPGVSSPIAAPEAAGIPITHRSHTPSVSFVSGYEAYEKAGLAVAWKHLANSAGTLVLMMSVKNARTNAAKLVDAGREPSTPAAVVRWGTRGIQQTVVGTLADIADRMDAAQIRPPAVMVVGDVVSLREQLAWLERRPLFGRRVVVTRAARQSGGLLHALAGAGADAVAFPCLEVAAPEPAEREALDAALAPDRLAGLEGVIVSSPNGADALFDALARLNLDARAFAGKLLAAIGTGTAARCQAKGLRPDLIPAKARSEGLIELLRARGLLGGRWLHVRADQGRKLLAEAISEAGGSIELVIGYRTVRPEVPGLLLDSLRPVADGGEGYDAICFASGRTARHFLETTGERFGADAARGFLEQAKIVAIGPVTADALAALDLRVDAVADTPSDAGMVEAVKGLFPKA</sequence>
<evidence type="ECO:0000256" key="8">
    <source>
        <dbReference type="ARBA" id="ARBA00025705"/>
    </source>
</evidence>